<reference evidence="1 2" key="1">
    <citation type="submission" date="2015-06" db="EMBL/GenBank/DDBJ databases">
        <title>Draft genome of the ant-associated black yeast Phialophora attae CBS 131958.</title>
        <authorList>
            <person name="Moreno L.F."/>
            <person name="Stielow B.J."/>
            <person name="de Hoog S."/>
            <person name="Vicente V.A."/>
            <person name="Weiss V.A."/>
            <person name="de Vries M."/>
            <person name="Cruz L.M."/>
            <person name="Souza E.M."/>
        </authorList>
    </citation>
    <scope>NUCLEOTIDE SEQUENCE [LARGE SCALE GENOMIC DNA]</scope>
    <source>
        <strain evidence="1 2">CBS 131958</strain>
    </source>
</reference>
<dbReference type="AlphaFoldDB" id="A0A0N1GWN4"/>
<dbReference type="GeneID" id="28736957"/>
<gene>
    <name evidence="1" type="ORF">AB675_4907</name>
</gene>
<dbReference type="Proteomes" id="UP000038010">
    <property type="component" value="Unassembled WGS sequence"/>
</dbReference>
<comment type="caution">
    <text evidence="1">The sequence shown here is derived from an EMBL/GenBank/DDBJ whole genome shotgun (WGS) entry which is preliminary data.</text>
</comment>
<dbReference type="PANTHER" id="PTHR36142:SF2">
    <property type="entry name" value="METALLO-HYDROLASE_OXIDOREDUCTASE SUPERFAMILY PROTEIN"/>
    <property type="match status" value="1"/>
</dbReference>
<keyword evidence="2" id="KW-1185">Reference proteome</keyword>
<dbReference type="RefSeq" id="XP_017994327.1">
    <property type="nucleotide sequence ID" value="XM_018145077.1"/>
</dbReference>
<evidence type="ECO:0000313" key="1">
    <source>
        <dbReference type="EMBL" id="KPI34364.1"/>
    </source>
</evidence>
<organism evidence="1 2">
    <name type="scientific">Cyphellophora attinorum</name>
    <dbReference type="NCBI Taxonomy" id="1664694"/>
    <lineage>
        <taxon>Eukaryota</taxon>
        <taxon>Fungi</taxon>
        <taxon>Dikarya</taxon>
        <taxon>Ascomycota</taxon>
        <taxon>Pezizomycotina</taxon>
        <taxon>Eurotiomycetes</taxon>
        <taxon>Chaetothyriomycetidae</taxon>
        <taxon>Chaetothyriales</taxon>
        <taxon>Cyphellophoraceae</taxon>
        <taxon>Cyphellophora</taxon>
    </lineage>
</organism>
<name>A0A0N1GWN4_9EURO</name>
<sequence length="341" mass="36426">MSSVASERVKSLHDHFGKPNAPMRPILTFINGDVSWLISLPRPAAERASGPKKAYYHVAIDPWFGEQSAVGLTGLLLRMDLGAPAAISSRVELDAAVVDIEAAAGHVLVPTDAAPAVDAIALTIVTADHTDKPSLLEFAPRTPVFAVGAAARSVQGYGHFNTVVQIAGGFDPSTAPWKEASHPGAPLPDWLTIFAPAVTHLNNFGLVIITSADPKRPEAILNAPHGIAASERSIQALAALEPPAVILALIAPVKQAFFFNKLTVFGAEQAVRIADETKARYWLRTGDLVNLKYGGLIGYWLSDVHHDVEWGRQQLRKDFGERVFQTAEPLAVPNGGTLVLA</sequence>
<accession>A0A0N1GWN4</accession>
<protein>
    <submittedName>
        <fullName evidence="1">Uncharacterized protein</fullName>
    </submittedName>
</protein>
<dbReference type="EMBL" id="LFJN01000063">
    <property type="protein sequence ID" value="KPI34364.1"/>
    <property type="molecule type" value="Genomic_DNA"/>
</dbReference>
<dbReference type="OrthoDB" id="9971601at2759"/>
<dbReference type="PANTHER" id="PTHR36142">
    <property type="entry name" value="METALLO-HYDROLASE/OXIDOREDUCTASE SUPERFAMILY PROTEIN"/>
    <property type="match status" value="1"/>
</dbReference>
<evidence type="ECO:0000313" key="2">
    <source>
        <dbReference type="Proteomes" id="UP000038010"/>
    </source>
</evidence>
<proteinExistence type="predicted"/>
<dbReference type="VEuPathDB" id="FungiDB:AB675_4907"/>